<accession>A0A0C3HLW7</accession>
<sequence>MSCCYTNDQSNSICENLFPPENSFLENGCLTGNCLNDCDPGKLYNPALQMNGSGSGIMPFFKYMACANIPSIASYANQSALSPNITKSIQNFILLNTTENILRDVTSAVTDCISSTCRSSRDSTFCYTGYCSPVNLLRNNTSPNLDAINTCLSVLCNNTVKALPWADADVIGIGLGFLGFAIYQYRRGEPEKSSKRGKRYKSWIYLLLEFHKTQCFFSATLMIASLNYGIYIDDMLVAFLLIPLATNSVLPVVFAYLLLLYYRQSSTGITLLTISVYALSTLVYWSLYWRFSPLGGSIGAFDIYQNFRYKLSALPACGGYSGLSVCPNIYTSQGLFNAGDASRRIKFLTPLIWSYSTFILFALLAYQLYRWRSKRQNTDPPVWYWAFWFTTIVFLAAIAMQLNVLSISIELNMIDPGGWTFGQIVAVTVWIPPLLEYIYREMTRSWW</sequence>
<feature type="transmembrane region" description="Helical" evidence="1">
    <location>
        <begin position="203"/>
        <end position="224"/>
    </location>
</feature>
<feature type="transmembrane region" description="Helical" evidence="1">
    <location>
        <begin position="381"/>
        <end position="400"/>
    </location>
</feature>
<keyword evidence="1" id="KW-0812">Transmembrane</keyword>
<dbReference type="InParanoid" id="A0A0C3HLW7"/>
<feature type="transmembrane region" description="Helical" evidence="1">
    <location>
        <begin position="420"/>
        <end position="439"/>
    </location>
</feature>
<evidence type="ECO:0000313" key="3">
    <source>
        <dbReference type="Proteomes" id="UP000054321"/>
    </source>
</evidence>
<evidence type="ECO:0000256" key="1">
    <source>
        <dbReference type="SAM" id="Phobius"/>
    </source>
</evidence>
<keyword evidence="1" id="KW-0472">Membrane</keyword>
<feature type="transmembrane region" description="Helical" evidence="1">
    <location>
        <begin position="352"/>
        <end position="369"/>
    </location>
</feature>
<feature type="transmembrane region" description="Helical" evidence="1">
    <location>
        <begin position="236"/>
        <end position="262"/>
    </location>
</feature>
<evidence type="ECO:0000313" key="2">
    <source>
        <dbReference type="EMBL" id="KIN03342.1"/>
    </source>
</evidence>
<dbReference type="OrthoDB" id="4582561at2759"/>
<name>A0A0C3HLW7_OIDMZ</name>
<protein>
    <submittedName>
        <fullName evidence="2">Uncharacterized protein</fullName>
    </submittedName>
</protein>
<dbReference type="EMBL" id="KN832873">
    <property type="protein sequence ID" value="KIN03342.1"/>
    <property type="molecule type" value="Genomic_DNA"/>
</dbReference>
<keyword evidence="1" id="KW-1133">Transmembrane helix</keyword>
<dbReference type="HOGENOM" id="CLU_612649_0_0_1"/>
<gene>
    <name evidence="2" type="ORF">OIDMADRAFT_39710</name>
</gene>
<keyword evidence="3" id="KW-1185">Reference proteome</keyword>
<organism evidence="2 3">
    <name type="scientific">Oidiodendron maius (strain Zn)</name>
    <dbReference type="NCBI Taxonomy" id="913774"/>
    <lineage>
        <taxon>Eukaryota</taxon>
        <taxon>Fungi</taxon>
        <taxon>Dikarya</taxon>
        <taxon>Ascomycota</taxon>
        <taxon>Pezizomycotina</taxon>
        <taxon>Leotiomycetes</taxon>
        <taxon>Leotiomycetes incertae sedis</taxon>
        <taxon>Myxotrichaceae</taxon>
        <taxon>Oidiodendron</taxon>
    </lineage>
</organism>
<feature type="transmembrane region" description="Helical" evidence="1">
    <location>
        <begin position="269"/>
        <end position="287"/>
    </location>
</feature>
<reference evidence="2 3" key="1">
    <citation type="submission" date="2014-04" db="EMBL/GenBank/DDBJ databases">
        <authorList>
            <consortium name="DOE Joint Genome Institute"/>
            <person name="Kuo A."/>
            <person name="Martino E."/>
            <person name="Perotto S."/>
            <person name="Kohler A."/>
            <person name="Nagy L.G."/>
            <person name="Floudas D."/>
            <person name="Copeland A."/>
            <person name="Barry K.W."/>
            <person name="Cichocki N."/>
            <person name="Veneault-Fourrey C."/>
            <person name="LaButti K."/>
            <person name="Lindquist E.A."/>
            <person name="Lipzen A."/>
            <person name="Lundell T."/>
            <person name="Morin E."/>
            <person name="Murat C."/>
            <person name="Sun H."/>
            <person name="Tunlid A."/>
            <person name="Henrissat B."/>
            <person name="Grigoriev I.V."/>
            <person name="Hibbett D.S."/>
            <person name="Martin F."/>
            <person name="Nordberg H.P."/>
            <person name="Cantor M.N."/>
            <person name="Hua S.X."/>
        </authorList>
    </citation>
    <scope>NUCLEOTIDE SEQUENCE [LARGE SCALE GENOMIC DNA]</scope>
    <source>
        <strain evidence="2 3">Zn</strain>
    </source>
</reference>
<proteinExistence type="predicted"/>
<dbReference type="STRING" id="913774.A0A0C3HLW7"/>
<dbReference type="AlphaFoldDB" id="A0A0C3HLW7"/>
<dbReference type="Proteomes" id="UP000054321">
    <property type="component" value="Unassembled WGS sequence"/>
</dbReference>
<reference evidence="3" key="2">
    <citation type="submission" date="2015-01" db="EMBL/GenBank/DDBJ databases">
        <title>Evolutionary Origins and Diversification of the Mycorrhizal Mutualists.</title>
        <authorList>
            <consortium name="DOE Joint Genome Institute"/>
            <consortium name="Mycorrhizal Genomics Consortium"/>
            <person name="Kohler A."/>
            <person name="Kuo A."/>
            <person name="Nagy L.G."/>
            <person name="Floudas D."/>
            <person name="Copeland A."/>
            <person name="Barry K.W."/>
            <person name="Cichocki N."/>
            <person name="Veneault-Fourrey C."/>
            <person name="LaButti K."/>
            <person name="Lindquist E.A."/>
            <person name="Lipzen A."/>
            <person name="Lundell T."/>
            <person name="Morin E."/>
            <person name="Murat C."/>
            <person name="Riley R."/>
            <person name="Ohm R."/>
            <person name="Sun H."/>
            <person name="Tunlid A."/>
            <person name="Henrissat B."/>
            <person name="Grigoriev I.V."/>
            <person name="Hibbett D.S."/>
            <person name="Martin F."/>
        </authorList>
    </citation>
    <scope>NUCLEOTIDE SEQUENCE [LARGE SCALE GENOMIC DNA]</scope>
    <source>
        <strain evidence="3">Zn</strain>
    </source>
</reference>